<dbReference type="EMBL" id="SMGK01000001">
    <property type="protein sequence ID" value="TCK75541.1"/>
    <property type="molecule type" value="Genomic_DNA"/>
</dbReference>
<organism evidence="9 10">
    <name type="scientific">Acidipila rosea</name>
    <dbReference type="NCBI Taxonomy" id="768535"/>
    <lineage>
        <taxon>Bacteria</taxon>
        <taxon>Pseudomonadati</taxon>
        <taxon>Acidobacteriota</taxon>
        <taxon>Terriglobia</taxon>
        <taxon>Terriglobales</taxon>
        <taxon>Acidobacteriaceae</taxon>
        <taxon>Acidipila</taxon>
    </lineage>
</organism>
<dbReference type="PANTHER" id="PTHR30576:SF0">
    <property type="entry name" value="UNDECAPRENYL-PHOSPHATE N-ACETYLGALACTOSAMINYL 1-PHOSPHATE TRANSFERASE-RELATED"/>
    <property type="match status" value="1"/>
</dbReference>
<dbReference type="InterPro" id="IPR003362">
    <property type="entry name" value="Bact_transf"/>
</dbReference>
<evidence type="ECO:0000256" key="5">
    <source>
        <dbReference type="ARBA" id="ARBA00022989"/>
    </source>
</evidence>
<keyword evidence="5 7" id="KW-1133">Transmembrane helix</keyword>
<feature type="transmembrane region" description="Helical" evidence="7">
    <location>
        <begin position="46"/>
        <end position="69"/>
    </location>
</feature>
<proteinExistence type="inferred from homology"/>
<evidence type="ECO:0000256" key="2">
    <source>
        <dbReference type="ARBA" id="ARBA00006464"/>
    </source>
</evidence>
<dbReference type="NCBIfam" id="TIGR03025">
    <property type="entry name" value="EPS_sugtrans"/>
    <property type="match status" value="1"/>
</dbReference>
<evidence type="ECO:0000256" key="7">
    <source>
        <dbReference type="SAM" id="Phobius"/>
    </source>
</evidence>
<keyword evidence="10" id="KW-1185">Reference proteome</keyword>
<keyword evidence="6 7" id="KW-0472">Membrane</keyword>
<dbReference type="GO" id="GO:0016020">
    <property type="term" value="C:membrane"/>
    <property type="evidence" value="ECO:0007669"/>
    <property type="project" value="UniProtKB-SubCell"/>
</dbReference>
<feature type="transmembrane region" description="Helical" evidence="7">
    <location>
        <begin position="276"/>
        <end position="299"/>
    </location>
</feature>
<dbReference type="Pfam" id="PF02397">
    <property type="entry name" value="Bac_transf"/>
    <property type="match status" value="1"/>
</dbReference>
<keyword evidence="4 7" id="KW-0812">Transmembrane</keyword>
<protein>
    <submittedName>
        <fullName evidence="9">Exopolysaccharide biosynthesis polyprenyl glycosylphosphotransferase</fullName>
    </submittedName>
</protein>
<dbReference type="InterPro" id="IPR017475">
    <property type="entry name" value="EPS_sugar_tfrase"/>
</dbReference>
<feature type="transmembrane region" description="Helical" evidence="7">
    <location>
        <begin position="81"/>
        <end position="102"/>
    </location>
</feature>
<feature type="domain" description="Bacterial sugar transferase" evidence="8">
    <location>
        <begin position="274"/>
        <end position="456"/>
    </location>
</feature>
<feature type="transmembrane region" description="Helical" evidence="7">
    <location>
        <begin position="114"/>
        <end position="133"/>
    </location>
</feature>
<evidence type="ECO:0000256" key="3">
    <source>
        <dbReference type="ARBA" id="ARBA00022679"/>
    </source>
</evidence>
<dbReference type="AlphaFoldDB" id="A0A4V2PVT6"/>
<sequence>MVKVSNLYVPSRLLLVAGIDIVVASMASFVLLRAGQWEAQNIQQGALLPLGVALSVGVYLFCFYLFGLYDLDVSYSVQQTLIRSLKAVSTGILLLIPVWYWAHAGDRGVVDIDIYLLIFIVLLGCYRYGTGWLHNHIFPKQRVLLVGSGPGIQLLIGALEERKSLDLRLGGIVSSKAKEFSSNISFAICGTLADLSTIAASYGVDRVAVCSELHSASLPAADLLDLRRSGVHIDDAVALYERITGRIPVKLIRAAQMSFGKGFAPSHVWGVISRALSALAAAVALILTVPIFLAVSLLIKMDSQGTVFYMQERVGLNGKVFLTIKFRSMRTDAETLTGPVWASDHDPRVTRVGRILRTLRLDELPQLWNVLRGDMNLIGPRPERPHFVSALKQQIPYYDLRHCIPPGITGWAQVSAGYGATVEESEQKLEYDLFYVKNRSICLDAAIVVKTIRIMISGKGAR</sequence>
<evidence type="ECO:0000256" key="6">
    <source>
        <dbReference type="ARBA" id="ARBA00023136"/>
    </source>
</evidence>
<dbReference type="Proteomes" id="UP000295210">
    <property type="component" value="Unassembled WGS sequence"/>
</dbReference>
<comment type="subcellular location">
    <subcellularLocation>
        <location evidence="1">Membrane</location>
        <topology evidence="1">Multi-pass membrane protein</topology>
    </subcellularLocation>
</comment>
<accession>A0A4V2PVT6</accession>
<evidence type="ECO:0000313" key="10">
    <source>
        <dbReference type="Proteomes" id="UP000295210"/>
    </source>
</evidence>
<evidence type="ECO:0000259" key="8">
    <source>
        <dbReference type="Pfam" id="PF02397"/>
    </source>
</evidence>
<dbReference type="PANTHER" id="PTHR30576">
    <property type="entry name" value="COLANIC BIOSYNTHESIS UDP-GLUCOSE LIPID CARRIER TRANSFERASE"/>
    <property type="match status" value="1"/>
</dbReference>
<gene>
    <name evidence="9" type="ORF">C7378_0525</name>
</gene>
<feature type="transmembrane region" description="Helical" evidence="7">
    <location>
        <begin position="12"/>
        <end position="34"/>
    </location>
</feature>
<dbReference type="GO" id="GO:0016780">
    <property type="term" value="F:phosphotransferase activity, for other substituted phosphate groups"/>
    <property type="evidence" value="ECO:0007669"/>
    <property type="project" value="TreeGrafter"/>
</dbReference>
<reference evidence="9 10" key="1">
    <citation type="submission" date="2019-03" db="EMBL/GenBank/DDBJ databases">
        <title>Genomic Encyclopedia of Type Strains, Phase IV (KMG-IV): sequencing the most valuable type-strain genomes for metagenomic binning, comparative biology and taxonomic classification.</title>
        <authorList>
            <person name="Goeker M."/>
        </authorList>
    </citation>
    <scope>NUCLEOTIDE SEQUENCE [LARGE SCALE GENOMIC DNA]</scope>
    <source>
        <strain evidence="9 10">DSM 103428</strain>
    </source>
</reference>
<evidence type="ECO:0000256" key="4">
    <source>
        <dbReference type="ARBA" id="ARBA00022692"/>
    </source>
</evidence>
<evidence type="ECO:0000313" key="9">
    <source>
        <dbReference type="EMBL" id="TCK75541.1"/>
    </source>
</evidence>
<evidence type="ECO:0000256" key="1">
    <source>
        <dbReference type="ARBA" id="ARBA00004141"/>
    </source>
</evidence>
<comment type="similarity">
    <text evidence="2">Belongs to the bacterial sugar transferase family.</text>
</comment>
<comment type="caution">
    <text evidence="9">The sequence shown here is derived from an EMBL/GenBank/DDBJ whole genome shotgun (WGS) entry which is preliminary data.</text>
</comment>
<name>A0A4V2PVT6_9BACT</name>
<keyword evidence="3 9" id="KW-0808">Transferase</keyword>